<sequence>MSLRLNADVSTADTDYGIVLLNQRNGDFWQLNPSGALAVRRLLDGDTPERAAAALAAEFEVGQEEALEDVLALLEQLRAAGLVAP</sequence>
<evidence type="ECO:0008006" key="3">
    <source>
        <dbReference type="Google" id="ProtNLM"/>
    </source>
</evidence>
<dbReference type="EMBL" id="JADBEK010000001">
    <property type="protein sequence ID" value="MBE1588366.1"/>
    <property type="molecule type" value="Genomic_DNA"/>
</dbReference>
<dbReference type="InterPro" id="IPR008792">
    <property type="entry name" value="PQQD"/>
</dbReference>
<dbReference type="NCBIfam" id="NF033530">
    <property type="entry name" value="lasso_PqqD_Strm"/>
    <property type="match status" value="1"/>
</dbReference>
<dbReference type="RefSeq" id="WP_192788592.1">
    <property type="nucleotide sequence ID" value="NZ_JADBEK010000001.1"/>
</dbReference>
<comment type="caution">
    <text evidence="1">The sequence shown here is derived from an EMBL/GenBank/DDBJ whole genome shotgun (WGS) entry which is preliminary data.</text>
</comment>
<name>A0ABR9M623_9ACTN</name>
<keyword evidence="2" id="KW-1185">Reference proteome</keyword>
<dbReference type="Gene3D" id="1.10.10.1150">
    <property type="entry name" value="Coenzyme PQQ synthesis protein D (PqqD)"/>
    <property type="match status" value="1"/>
</dbReference>
<dbReference type="Pfam" id="PF05402">
    <property type="entry name" value="PqqD"/>
    <property type="match status" value="1"/>
</dbReference>
<protein>
    <recommendedName>
        <fullName evidence="3">Lasso peptide biosynthesis PqqD family chaperone</fullName>
    </recommendedName>
</protein>
<evidence type="ECO:0000313" key="1">
    <source>
        <dbReference type="EMBL" id="MBE1588366.1"/>
    </source>
</evidence>
<organism evidence="1 2">
    <name type="scientific">Nonomuraea angiospora</name>
    <dbReference type="NCBI Taxonomy" id="46172"/>
    <lineage>
        <taxon>Bacteria</taxon>
        <taxon>Bacillati</taxon>
        <taxon>Actinomycetota</taxon>
        <taxon>Actinomycetes</taxon>
        <taxon>Streptosporangiales</taxon>
        <taxon>Streptosporangiaceae</taxon>
        <taxon>Nonomuraea</taxon>
    </lineage>
</organism>
<dbReference type="InterPro" id="IPR041881">
    <property type="entry name" value="PqqD_sf"/>
</dbReference>
<accession>A0ABR9M623</accession>
<evidence type="ECO:0000313" key="2">
    <source>
        <dbReference type="Proteomes" id="UP000633509"/>
    </source>
</evidence>
<gene>
    <name evidence="1" type="ORF">H4W80_006624</name>
</gene>
<dbReference type="Proteomes" id="UP000633509">
    <property type="component" value="Unassembled WGS sequence"/>
</dbReference>
<proteinExistence type="predicted"/>
<reference evidence="1 2" key="1">
    <citation type="submission" date="2020-10" db="EMBL/GenBank/DDBJ databases">
        <title>Sequencing the genomes of 1000 actinobacteria strains.</title>
        <authorList>
            <person name="Klenk H.-P."/>
        </authorList>
    </citation>
    <scope>NUCLEOTIDE SEQUENCE [LARGE SCALE GENOMIC DNA]</scope>
    <source>
        <strain evidence="1 2">DSM 43173</strain>
    </source>
</reference>